<evidence type="ECO:0000313" key="2">
    <source>
        <dbReference type="EMBL" id="QNE17818.1"/>
    </source>
</evidence>
<dbReference type="KEGG" id="kqi:F1D05_07740"/>
<reference evidence="3" key="1">
    <citation type="submission" date="2019-09" db="EMBL/GenBank/DDBJ databases">
        <title>Antimicrobial potential of Antarctic Bacteria.</title>
        <authorList>
            <person name="Benaud N."/>
            <person name="Edwards R.J."/>
            <person name="Ferrari B.C."/>
        </authorList>
    </citation>
    <scope>NUCLEOTIDE SEQUENCE [LARGE SCALE GENOMIC DNA]</scope>
    <source>
        <strain evidence="3">SPB151</strain>
    </source>
</reference>
<proteinExistence type="predicted"/>
<reference evidence="2 3" key="2">
    <citation type="journal article" date="2020" name="Microbiol. Resour. Announc.">
        <title>Antarctic desert soil bacteria exhibit high novel natural product potential, evaluated through long-read genome sequencing and comparative genomics.</title>
        <authorList>
            <person name="Benaud N."/>
            <person name="Edwards R.J."/>
            <person name="Amos T.G."/>
            <person name="D'Agostino P.M."/>
            <person name="Gutierrez-Chavez C."/>
            <person name="Montgomery K."/>
            <person name="Nicetic I."/>
            <person name="Ferrari B.C."/>
        </authorList>
    </citation>
    <scope>NUCLEOTIDE SEQUENCE [LARGE SCALE GENOMIC DNA]</scope>
    <source>
        <strain evidence="2 3">SPB151</strain>
    </source>
</reference>
<evidence type="ECO:0000313" key="3">
    <source>
        <dbReference type="Proteomes" id="UP000515563"/>
    </source>
</evidence>
<accession>A0A7G6WV03</accession>
<feature type="domain" description="DUF7668" evidence="1">
    <location>
        <begin position="16"/>
        <end position="112"/>
    </location>
</feature>
<dbReference type="EMBL" id="CP043661">
    <property type="protein sequence ID" value="QNE17818.1"/>
    <property type="molecule type" value="Genomic_DNA"/>
</dbReference>
<dbReference type="InterPro" id="IPR056085">
    <property type="entry name" value="DUF7668"/>
</dbReference>
<protein>
    <recommendedName>
        <fullName evidence="1">DUF7668 domain-containing protein</fullName>
    </recommendedName>
</protein>
<name>A0A7G6WV03_9ACTN</name>
<dbReference type="Proteomes" id="UP000515563">
    <property type="component" value="Chromosome"/>
</dbReference>
<dbReference type="Pfam" id="PF24705">
    <property type="entry name" value="DUF7668"/>
    <property type="match status" value="1"/>
</dbReference>
<organism evidence="2 3">
    <name type="scientific">Kribbella qitaiheensis</name>
    <dbReference type="NCBI Taxonomy" id="1544730"/>
    <lineage>
        <taxon>Bacteria</taxon>
        <taxon>Bacillati</taxon>
        <taxon>Actinomycetota</taxon>
        <taxon>Actinomycetes</taxon>
        <taxon>Propionibacteriales</taxon>
        <taxon>Kribbellaceae</taxon>
        <taxon>Kribbella</taxon>
    </lineage>
</organism>
<evidence type="ECO:0000259" key="1">
    <source>
        <dbReference type="Pfam" id="PF24705"/>
    </source>
</evidence>
<sequence length="113" mass="12908">MPVPERFRPLLAHVIDLVAAGDLDGLRRDPRIALSDPDDPLYWVREYPGTVVKLPEEAWEFAEVIIARDDGVTWSVAVDLWTAEEGRSDLILEAEVRQHRDGLVIEVENIHVW</sequence>
<keyword evidence="3" id="KW-1185">Reference proteome</keyword>
<gene>
    <name evidence="2" type="ORF">F1D05_07740</name>
</gene>
<dbReference type="AlphaFoldDB" id="A0A7G6WV03"/>